<proteinExistence type="predicted"/>
<keyword evidence="1" id="KW-1133">Transmembrane helix</keyword>
<keyword evidence="4" id="KW-1185">Reference proteome</keyword>
<feature type="transmembrane region" description="Helical" evidence="1">
    <location>
        <begin position="118"/>
        <end position="139"/>
    </location>
</feature>
<dbReference type="PANTHER" id="PTHR33918">
    <property type="entry name" value="OS01G0704200 PROTEIN"/>
    <property type="match status" value="1"/>
</dbReference>
<feature type="transmembrane region" description="Helical" evidence="1">
    <location>
        <begin position="296"/>
        <end position="316"/>
    </location>
</feature>
<dbReference type="Pfam" id="PF24867">
    <property type="entry name" value="DUF7733"/>
    <property type="match status" value="1"/>
</dbReference>
<name>A0A9P0ZB38_CUSEU</name>
<organism evidence="3 4">
    <name type="scientific">Cuscuta europaea</name>
    <name type="common">European dodder</name>
    <dbReference type="NCBI Taxonomy" id="41803"/>
    <lineage>
        <taxon>Eukaryota</taxon>
        <taxon>Viridiplantae</taxon>
        <taxon>Streptophyta</taxon>
        <taxon>Embryophyta</taxon>
        <taxon>Tracheophyta</taxon>
        <taxon>Spermatophyta</taxon>
        <taxon>Magnoliopsida</taxon>
        <taxon>eudicotyledons</taxon>
        <taxon>Gunneridae</taxon>
        <taxon>Pentapetalae</taxon>
        <taxon>asterids</taxon>
        <taxon>lamiids</taxon>
        <taxon>Solanales</taxon>
        <taxon>Convolvulaceae</taxon>
        <taxon>Cuscuteae</taxon>
        <taxon>Cuscuta</taxon>
        <taxon>Cuscuta subgen. Cuscuta</taxon>
    </lineage>
</organism>
<dbReference type="OrthoDB" id="733635at2759"/>
<evidence type="ECO:0000313" key="3">
    <source>
        <dbReference type="EMBL" id="CAH9096768.1"/>
    </source>
</evidence>
<feature type="transmembrane region" description="Helical" evidence="1">
    <location>
        <begin position="226"/>
        <end position="245"/>
    </location>
</feature>
<evidence type="ECO:0000259" key="2">
    <source>
        <dbReference type="Pfam" id="PF24867"/>
    </source>
</evidence>
<feature type="transmembrane region" description="Helical" evidence="1">
    <location>
        <begin position="151"/>
        <end position="172"/>
    </location>
</feature>
<keyword evidence="1" id="KW-0812">Transmembrane</keyword>
<accession>A0A9P0ZB38</accession>
<reference evidence="3" key="1">
    <citation type="submission" date="2022-07" db="EMBL/GenBank/DDBJ databases">
        <authorList>
            <person name="Macas J."/>
            <person name="Novak P."/>
            <person name="Neumann P."/>
        </authorList>
    </citation>
    <scope>NUCLEOTIDE SEQUENCE</scope>
</reference>
<comment type="caution">
    <text evidence="3">The sequence shown here is derived from an EMBL/GenBank/DDBJ whole genome shotgun (WGS) entry which is preliminary data.</text>
</comment>
<dbReference type="PANTHER" id="PTHR33918:SF3">
    <property type="entry name" value="CYTOCHROME P450 FAMILY PROTEIN"/>
    <property type="match status" value="1"/>
</dbReference>
<dbReference type="AlphaFoldDB" id="A0A9P0ZB38"/>
<feature type="transmembrane region" description="Helical" evidence="1">
    <location>
        <begin position="193"/>
        <end position="214"/>
    </location>
</feature>
<sequence length="333" mass="37136">MTSLTCSPNMRLAVTLPHVRQQHKNWVNYKNILPGGTFPRPLLKLVSVCCSNPSSWEPAPYAVKDNAKTEVLKGTTSLFDTIISNKTEEVEETSITNTKSTYSSSEPVVKFQYFQWPIWVIGPVLLLATGMVPTLWLPISSVFLGPNVASLLSLTGLDCIYNLGASLFLLLADSCARRQNPSQNNRNAPPFTYRMWNVVANAVGFMIPMAVMFGSQKGFVQPHLELISFAVLLGPYLLLLSIQILTELLTWHWRSPVWLVTPVVYEAYRLLQLMRGLKLGVELDVPSWMMHTIRGLVCWWVLIIGVQLMAVAWYAGLTAGAGQQQPRSLAGEK</sequence>
<keyword evidence="1" id="KW-0472">Membrane</keyword>
<dbReference type="InterPro" id="IPR056635">
    <property type="entry name" value="DUF7733"/>
</dbReference>
<evidence type="ECO:0000256" key="1">
    <source>
        <dbReference type="SAM" id="Phobius"/>
    </source>
</evidence>
<dbReference type="EMBL" id="CAMAPE010000035">
    <property type="protein sequence ID" value="CAH9096768.1"/>
    <property type="molecule type" value="Genomic_DNA"/>
</dbReference>
<dbReference type="Proteomes" id="UP001152484">
    <property type="component" value="Unassembled WGS sequence"/>
</dbReference>
<feature type="domain" description="DUF7733" evidence="2">
    <location>
        <begin position="160"/>
        <end position="278"/>
    </location>
</feature>
<gene>
    <name evidence="3" type="ORF">CEURO_LOCUS13546</name>
</gene>
<evidence type="ECO:0000313" key="4">
    <source>
        <dbReference type="Proteomes" id="UP001152484"/>
    </source>
</evidence>
<protein>
    <recommendedName>
        <fullName evidence="2">DUF7733 domain-containing protein</fullName>
    </recommendedName>
</protein>